<feature type="region of interest" description="Disordered" evidence="1">
    <location>
        <begin position="142"/>
        <end position="161"/>
    </location>
</feature>
<dbReference type="Proteomes" id="UP000626109">
    <property type="component" value="Unassembled WGS sequence"/>
</dbReference>
<comment type="caution">
    <text evidence="2">The sequence shown here is derived from an EMBL/GenBank/DDBJ whole genome shotgun (WGS) entry which is preliminary data.</text>
</comment>
<dbReference type="AlphaFoldDB" id="A0A813KC96"/>
<evidence type="ECO:0000313" key="2">
    <source>
        <dbReference type="EMBL" id="CAE8698108.1"/>
    </source>
</evidence>
<proteinExistence type="predicted"/>
<organism evidence="2 3">
    <name type="scientific">Polarella glacialis</name>
    <name type="common">Dinoflagellate</name>
    <dbReference type="NCBI Taxonomy" id="89957"/>
    <lineage>
        <taxon>Eukaryota</taxon>
        <taxon>Sar</taxon>
        <taxon>Alveolata</taxon>
        <taxon>Dinophyceae</taxon>
        <taxon>Suessiales</taxon>
        <taxon>Suessiaceae</taxon>
        <taxon>Polarella</taxon>
    </lineage>
</organism>
<feature type="compositionally biased region" description="Low complexity" evidence="1">
    <location>
        <begin position="147"/>
        <end position="161"/>
    </location>
</feature>
<sequence length="248" mass="26663">MAMLVSSFATPTSWAEVAASAEASLAQRELQKAATSTEKIVPEDFPKPPRLPPSSVPDNDLGPGQYTCTESLIRRTVSCARFGKAERFRKEREENVANSIANWADQVGSSLSAPGRSHPDSEAPFALSADDMAARREFLRQSRSRLRQSSQKRSQSSSQISRACLADMGNEAIIGAPLGGPAGDSDAQHLRTLPLHHSGSLVRGKPRKHLPSLVPQVSAMIANSKPLRVIGKSPPGSPRKVARLKAVR</sequence>
<evidence type="ECO:0000256" key="1">
    <source>
        <dbReference type="SAM" id="MobiDB-lite"/>
    </source>
</evidence>
<feature type="region of interest" description="Disordered" evidence="1">
    <location>
        <begin position="29"/>
        <end position="64"/>
    </location>
</feature>
<gene>
    <name evidence="2" type="ORF">PGLA2088_LOCUS30573</name>
</gene>
<protein>
    <submittedName>
        <fullName evidence="2">Uncharacterized protein</fullName>
    </submittedName>
</protein>
<reference evidence="2" key="1">
    <citation type="submission" date="2021-02" db="EMBL/GenBank/DDBJ databases">
        <authorList>
            <person name="Dougan E. K."/>
            <person name="Rhodes N."/>
            <person name="Thang M."/>
            <person name="Chan C."/>
        </authorList>
    </citation>
    <scope>NUCLEOTIDE SEQUENCE</scope>
</reference>
<dbReference type="EMBL" id="CAJNNW010028878">
    <property type="protein sequence ID" value="CAE8698108.1"/>
    <property type="molecule type" value="Genomic_DNA"/>
</dbReference>
<accession>A0A813KC96</accession>
<evidence type="ECO:0000313" key="3">
    <source>
        <dbReference type="Proteomes" id="UP000626109"/>
    </source>
</evidence>
<name>A0A813KC96_POLGL</name>